<keyword evidence="1" id="KW-0472">Membrane</keyword>
<dbReference type="Pfam" id="PF00756">
    <property type="entry name" value="Esterase"/>
    <property type="match status" value="1"/>
</dbReference>
<keyword evidence="1" id="KW-1133">Transmembrane helix</keyword>
<comment type="caution">
    <text evidence="2">The sequence shown here is derived from an EMBL/GenBank/DDBJ whole genome shotgun (WGS) entry which is preliminary data.</text>
</comment>
<dbReference type="PANTHER" id="PTHR48098">
    <property type="entry name" value="ENTEROCHELIN ESTERASE-RELATED"/>
    <property type="match status" value="1"/>
</dbReference>
<dbReference type="InterPro" id="IPR050583">
    <property type="entry name" value="Mycobacterial_A85_antigen"/>
</dbReference>
<sequence>MLESLRSIPLTGSVPMVIAWALLLVPFALVLLPFLRRKRKRPLLLSVLIAAVLTAAAIAATIWLADTPPNQLRPSVYIAIFAWLTSVGLFIASMAQKFLRWRTIGIFLAVLLMFSGGSLISNQAYDQYPDIDSLNPTVHYNELSAEDIPEPDPQNPALPLAKWQEQRSRWENLTAHMPRKGARVSMSVPTPHSGFSVRNAEVYLPPAWFANPRPQLPVLTLMHGTPGEPTQWFEEGGVARLVDDYQRTHGGIAPIVASIDSTGDYAGNPLCTDSSHGNVMTYLTKDIPTWLKDRFSANPDQHTWTLGGLSYGGTCAFQVATNSPGSFGTFLDYSGELLPNDGNSHQTTVNNFFQGSEEVYKQRNPEDILKKAIAEKDPKFRDIAGRFVSGDEEKTGQSDLSTLNDLAKQAGMDTTFRTLSGGHDYGVWRNALVQDFAFTTQRGGLAP</sequence>
<gene>
    <name evidence="2" type="ORF">IRY30_04725</name>
</gene>
<reference evidence="2 3" key="1">
    <citation type="submission" date="2020-10" db="EMBL/GenBank/DDBJ databases">
        <title>Novel species in genus Corynebacterium.</title>
        <authorList>
            <person name="Zhang G."/>
        </authorList>
    </citation>
    <scope>NUCLEOTIDE SEQUENCE [LARGE SCALE GENOMIC DNA]</scope>
    <source>
        <strain evidence="2 3">DSM 45110</strain>
    </source>
</reference>
<keyword evidence="1" id="KW-0812">Transmembrane</keyword>
<organism evidence="2 3">
    <name type="scientific">Corynebacterium suicordis DSM 45110</name>
    <dbReference type="NCBI Taxonomy" id="1121369"/>
    <lineage>
        <taxon>Bacteria</taxon>
        <taxon>Bacillati</taxon>
        <taxon>Actinomycetota</taxon>
        <taxon>Actinomycetes</taxon>
        <taxon>Mycobacteriales</taxon>
        <taxon>Corynebacteriaceae</taxon>
        <taxon>Corynebacterium</taxon>
    </lineage>
</organism>
<evidence type="ECO:0008006" key="4">
    <source>
        <dbReference type="Google" id="ProtNLM"/>
    </source>
</evidence>
<feature type="transmembrane region" description="Helical" evidence="1">
    <location>
        <begin position="76"/>
        <end position="92"/>
    </location>
</feature>
<evidence type="ECO:0000256" key="1">
    <source>
        <dbReference type="SAM" id="Phobius"/>
    </source>
</evidence>
<dbReference type="PANTHER" id="PTHR48098:SF1">
    <property type="entry name" value="DIACYLGLYCEROL ACYLTRANSFERASE_MYCOLYLTRANSFERASE AG85A"/>
    <property type="match status" value="1"/>
</dbReference>
<proteinExistence type="predicted"/>
<name>A0ABR9ZJ31_9CORY</name>
<dbReference type="EMBL" id="JADKMY010000001">
    <property type="protein sequence ID" value="MBF4553384.1"/>
    <property type="molecule type" value="Genomic_DNA"/>
</dbReference>
<dbReference type="Proteomes" id="UP000635902">
    <property type="component" value="Unassembled WGS sequence"/>
</dbReference>
<feature type="transmembrane region" description="Helical" evidence="1">
    <location>
        <begin position="104"/>
        <end position="125"/>
    </location>
</feature>
<protein>
    <recommendedName>
        <fullName evidence="4">Esterase</fullName>
    </recommendedName>
</protein>
<feature type="transmembrane region" description="Helical" evidence="1">
    <location>
        <begin position="12"/>
        <end position="35"/>
    </location>
</feature>
<feature type="transmembrane region" description="Helical" evidence="1">
    <location>
        <begin position="42"/>
        <end position="64"/>
    </location>
</feature>
<dbReference type="InterPro" id="IPR000801">
    <property type="entry name" value="Esterase-like"/>
</dbReference>
<dbReference type="SUPFAM" id="SSF53474">
    <property type="entry name" value="alpha/beta-Hydrolases"/>
    <property type="match status" value="1"/>
</dbReference>
<accession>A0ABR9ZJ31</accession>
<dbReference type="InterPro" id="IPR029058">
    <property type="entry name" value="AB_hydrolase_fold"/>
</dbReference>
<evidence type="ECO:0000313" key="3">
    <source>
        <dbReference type="Proteomes" id="UP000635902"/>
    </source>
</evidence>
<dbReference type="Gene3D" id="3.40.50.1820">
    <property type="entry name" value="alpha/beta hydrolase"/>
    <property type="match status" value="1"/>
</dbReference>
<keyword evidence="3" id="KW-1185">Reference proteome</keyword>
<evidence type="ECO:0000313" key="2">
    <source>
        <dbReference type="EMBL" id="MBF4553384.1"/>
    </source>
</evidence>
<dbReference type="RefSeq" id="WP_194556199.1">
    <property type="nucleotide sequence ID" value="NZ_JADKMY010000001.1"/>
</dbReference>